<sequence>MLNLYRQIISNNLNNTIFEELPEEWLEKVSPEIKSELIHGFYNAGILTINLADFNRNGFYQKTVRPQFRHYCESLYLQLGPIIQRCLRRMFLGFNENLTEYKVVLFMEGHEEDQFEPIKFNLDIF</sequence>
<keyword evidence="2" id="KW-1185">Reference proteome</keyword>
<protein>
    <submittedName>
        <fullName evidence="1">Uncharacterized protein</fullName>
    </submittedName>
</protein>
<gene>
    <name evidence="1" type="ORF">B0I27_11152</name>
</gene>
<dbReference type="EMBL" id="PVTH01000011">
    <property type="protein sequence ID" value="PRY49496.1"/>
    <property type="molecule type" value="Genomic_DNA"/>
</dbReference>
<name>A0A2T0TUW9_9SPHI</name>
<dbReference type="OrthoDB" id="794277at2"/>
<dbReference type="AlphaFoldDB" id="A0A2T0TUW9"/>
<evidence type="ECO:0000313" key="2">
    <source>
        <dbReference type="Proteomes" id="UP000238034"/>
    </source>
</evidence>
<evidence type="ECO:0000313" key="1">
    <source>
        <dbReference type="EMBL" id="PRY49496.1"/>
    </source>
</evidence>
<dbReference type="RefSeq" id="WP_106294870.1">
    <property type="nucleotide sequence ID" value="NZ_PVTH01000011.1"/>
</dbReference>
<accession>A0A2T0TUW9</accession>
<reference evidence="1 2" key="1">
    <citation type="submission" date="2018-03" db="EMBL/GenBank/DDBJ databases">
        <title>Genomic Encyclopedia of Type Strains, Phase III (KMG-III): the genomes of soil and plant-associated and newly described type strains.</title>
        <authorList>
            <person name="Whitman W."/>
        </authorList>
    </citation>
    <scope>NUCLEOTIDE SEQUENCE [LARGE SCALE GENOMIC DNA]</scope>
    <source>
        <strain evidence="1 2">CGMCC 1.9313</strain>
    </source>
</reference>
<dbReference type="Proteomes" id="UP000238034">
    <property type="component" value="Unassembled WGS sequence"/>
</dbReference>
<comment type="caution">
    <text evidence="1">The sequence shown here is derived from an EMBL/GenBank/DDBJ whole genome shotgun (WGS) entry which is preliminary data.</text>
</comment>
<proteinExistence type="predicted"/>
<organism evidence="1 2">
    <name type="scientific">Arcticibacter pallidicorallinus</name>
    <dbReference type="NCBI Taxonomy" id="1259464"/>
    <lineage>
        <taxon>Bacteria</taxon>
        <taxon>Pseudomonadati</taxon>
        <taxon>Bacteroidota</taxon>
        <taxon>Sphingobacteriia</taxon>
        <taxon>Sphingobacteriales</taxon>
        <taxon>Sphingobacteriaceae</taxon>
        <taxon>Arcticibacter</taxon>
    </lineage>
</organism>